<dbReference type="Gene3D" id="2.130.10.10">
    <property type="entry name" value="YVTN repeat-like/Quinoprotein amine dehydrogenase"/>
    <property type="match status" value="2"/>
</dbReference>
<dbReference type="SUPFAM" id="SSF50978">
    <property type="entry name" value="WD40 repeat-like"/>
    <property type="match status" value="3"/>
</dbReference>
<dbReference type="Pfam" id="PF00400">
    <property type="entry name" value="WD40"/>
    <property type="match status" value="1"/>
</dbReference>
<dbReference type="AlphaFoldDB" id="R0KXK8"/>
<dbReference type="GO" id="GO:0000462">
    <property type="term" value="P:maturation of SSU-rRNA from tricistronic rRNA transcript (SSU-rRNA, 5.8S rRNA, LSU-rRNA)"/>
    <property type="evidence" value="ECO:0007669"/>
    <property type="project" value="TreeGrafter"/>
</dbReference>
<dbReference type="InterPro" id="IPR015943">
    <property type="entry name" value="WD40/YVTN_repeat-like_dom_sf"/>
</dbReference>
<protein>
    <submittedName>
        <fullName evidence="1">Periodic tryptophan protein 2</fullName>
    </submittedName>
</protein>
<sequence length="725" mass="84629">MVNYSFKTAIPTASPSRGLNFDKDIYFSSNTYIYRYNQNVYSVVAQASGYIRDFSFSNEKFYILTNNKLTISYNSKTIATMKKDGNHILATEDFIFTNDNNELEVWHNPKEYKMNMFELYRRNSEHTERITSILLYKDMVLTGSDDFTIRLFDIKKNLSRKIQTVKSRPIAIHQIENFILIFCDNGQIYKMKEENKNFVFVEKQQKEGKILCACVSEDLYCVGVYKDSKTTIEIFKNFEIIFSLDIENKVEEMVFNNGLLAVKCSDFVGLYDLKKDSFVLELVMPLIVTFDINKEYLIAGCSDKKLRLYDDNQIINTLQDPKSTHPIHKVFFVKNFILSLAIDGHISLFDVQNGTCFRSFKVPVKVSSAVVCDDGILLFLGDSDSCSIRIVDLQRSKEIDNLIGHEAIIKNLEYHKGALFSLSLDNQVKKWNYLTGDQQTLDLDRMPITLKVEHNMVSISFSNEIVTYDLDLNYLHSFDYSIKNRKRNEQYMTDKGAEHLEMSLDGKSVILGGEYNALFVCDISTGEIIQKLRLSQNKNWENYDDRFYKNKKQNFDKEKIVETLRIRHSKDQYKIYVQTREGIVVFQSLNTQFSPLDLDVETTPEGIKNYIEKKEYLKGLLGSLRLGEEDIIQFVVLSTPEDNVEFVIKHIPEYLITILRETMLKMIQEDFEMTLVYLWLRWILFYHANSKTVNSGLETFKKKGEDLYKMGLENMFILKKLRKNK</sequence>
<organism evidence="1 2">
    <name type="scientific">Nosema bombycis (strain CQ1 / CVCC 102059)</name>
    <name type="common">Microsporidian parasite</name>
    <name type="synonym">Pebrine of silkworm</name>
    <dbReference type="NCBI Taxonomy" id="578461"/>
    <lineage>
        <taxon>Eukaryota</taxon>
        <taxon>Fungi</taxon>
        <taxon>Fungi incertae sedis</taxon>
        <taxon>Microsporidia</taxon>
        <taxon>Nosematidae</taxon>
        <taxon>Nosema</taxon>
    </lineage>
</organism>
<reference evidence="1 2" key="1">
    <citation type="journal article" date="2013" name="BMC Genomics">
        <title>Comparative genomics of parasitic silkworm microsporidia reveal an association between genome expansion and host adaptation.</title>
        <authorList>
            <person name="Pan G."/>
            <person name="Xu J."/>
            <person name="Li T."/>
            <person name="Xia Q."/>
            <person name="Liu S.L."/>
            <person name="Zhang G."/>
            <person name="Li S."/>
            <person name="Li C."/>
            <person name="Liu H."/>
            <person name="Yang L."/>
            <person name="Liu T."/>
            <person name="Zhang X."/>
            <person name="Wu Z."/>
            <person name="Fan W."/>
            <person name="Dang X."/>
            <person name="Xiang H."/>
            <person name="Tao M."/>
            <person name="Li Y."/>
            <person name="Hu J."/>
            <person name="Li Z."/>
            <person name="Lin L."/>
            <person name="Luo J."/>
            <person name="Geng L."/>
            <person name="Wang L."/>
            <person name="Long M."/>
            <person name="Wan Y."/>
            <person name="He N."/>
            <person name="Zhang Z."/>
            <person name="Lu C."/>
            <person name="Keeling P.J."/>
            <person name="Wang J."/>
            <person name="Xiang Z."/>
            <person name="Zhou Z."/>
        </authorList>
    </citation>
    <scope>NUCLEOTIDE SEQUENCE [LARGE SCALE GENOMIC DNA]</scope>
    <source>
        <strain evidence="2">CQ1 / CVCC 102059</strain>
    </source>
</reference>
<dbReference type="OMA" id="MIKECIR"/>
<dbReference type="InterPro" id="IPR027145">
    <property type="entry name" value="PWP2"/>
</dbReference>
<evidence type="ECO:0000313" key="1">
    <source>
        <dbReference type="EMBL" id="EOB14937.1"/>
    </source>
</evidence>
<dbReference type="Proteomes" id="UP000016927">
    <property type="component" value="Unassembled WGS sequence"/>
</dbReference>
<dbReference type="InterPro" id="IPR036322">
    <property type="entry name" value="WD40_repeat_dom_sf"/>
</dbReference>
<dbReference type="VEuPathDB" id="MicrosporidiaDB:NBO_11g0010"/>
<accession>R0KXK8</accession>
<gene>
    <name evidence="1" type="primary">PWP2</name>
    <name evidence="1" type="ORF">NBO_11g0010</name>
</gene>
<dbReference type="GO" id="GO:0032040">
    <property type="term" value="C:small-subunit processome"/>
    <property type="evidence" value="ECO:0007669"/>
    <property type="project" value="TreeGrafter"/>
</dbReference>
<dbReference type="GO" id="GO:0034388">
    <property type="term" value="C:Pwp2p-containing subcomplex of 90S preribosome"/>
    <property type="evidence" value="ECO:0007669"/>
    <property type="project" value="TreeGrafter"/>
</dbReference>
<dbReference type="PANTHER" id="PTHR19858">
    <property type="entry name" value="WD40 REPEAT PROTEIN"/>
    <property type="match status" value="1"/>
</dbReference>
<dbReference type="EMBL" id="KB908919">
    <property type="protein sequence ID" value="EOB14937.1"/>
    <property type="molecule type" value="Genomic_DNA"/>
</dbReference>
<dbReference type="STRING" id="578461.R0KXK8"/>
<dbReference type="OrthoDB" id="3142434at2759"/>
<dbReference type="SMART" id="SM00320">
    <property type="entry name" value="WD40"/>
    <property type="match status" value="5"/>
</dbReference>
<name>R0KXK8_NOSB1</name>
<dbReference type="HOGENOM" id="CLU_022997_0_0_1"/>
<dbReference type="PANTHER" id="PTHR19858:SF0">
    <property type="entry name" value="PERIODIC TRYPTOPHAN PROTEIN 2 HOMOLOG"/>
    <property type="match status" value="1"/>
</dbReference>
<dbReference type="GO" id="GO:0000028">
    <property type="term" value="P:ribosomal small subunit assembly"/>
    <property type="evidence" value="ECO:0007669"/>
    <property type="project" value="TreeGrafter"/>
</dbReference>
<dbReference type="InterPro" id="IPR001680">
    <property type="entry name" value="WD40_rpt"/>
</dbReference>
<evidence type="ECO:0000313" key="2">
    <source>
        <dbReference type="Proteomes" id="UP000016927"/>
    </source>
</evidence>
<keyword evidence="2" id="KW-1185">Reference proteome</keyword>
<proteinExistence type="predicted"/>